<accession>A0A3G6N336</accession>
<dbReference type="EMBL" id="CP033928">
    <property type="protein sequence ID" value="AZA62174.1"/>
    <property type="molecule type" value="Genomic_DNA"/>
</dbReference>
<evidence type="ECO:0000313" key="1">
    <source>
        <dbReference type="EMBL" id="AZA62174.1"/>
    </source>
</evidence>
<name>A0A3G6N336_9FLAO</name>
<proteinExistence type="predicted"/>
<gene>
    <name evidence="1" type="ORF">EG340_14525</name>
</gene>
<protein>
    <submittedName>
        <fullName evidence="1">Uncharacterized protein</fullName>
    </submittedName>
</protein>
<organism evidence="1 2">
    <name type="scientific">Chryseobacterium indoltheticum</name>
    <dbReference type="NCBI Taxonomy" id="254"/>
    <lineage>
        <taxon>Bacteria</taxon>
        <taxon>Pseudomonadati</taxon>
        <taxon>Bacteroidota</taxon>
        <taxon>Flavobacteriia</taxon>
        <taxon>Flavobacteriales</taxon>
        <taxon>Weeksellaceae</taxon>
        <taxon>Chryseobacterium group</taxon>
        <taxon>Chryseobacterium</taxon>
    </lineage>
</organism>
<dbReference type="Proteomes" id="UP000269076">
    <property type="component" value="Chromosome"/>
</dbReference>
<reference evidence="1 2" key="1">
    <citation type="submission" date="2018-11" db="EMBL/GenBank/DDBJ databases">
        <title>Proposal to divide the Flavobacteriaceae and reorganize its genera based on Amino Acid Identity values calculated from whole genome sequences.</title>
        <authorList>
            <person name="Nicholson A.C."/>
            <person name="Gulvik C.A."/>
            <person name="Whitney A.M."/>
            <person name="Humrighouse B.W."/>
            <person name="Bell M."/>
            <person name="Holmes B."/>
            <person name="Steigerwalt A."/>
            <person name="Villarma A."/>
            <person name="Sheth M."/>
            <person name="Batra D."/>
            <person name="Pryor J."/>
            <person name="Bernardet J.-F."/>
            <person name="Hugo C."/>
            <person name="Kampfer P."/>
            <person name="Newman J."/>
            <person name="Mcquiston J.R."/>
        </authorList>
    </citation>
    <scope>NUCLEOTIDE SEQUENCE [LARGE SCALE GENOMIC DNA]</scope>
    <source>
        <strain evidence="1 2">G0211</strain>
    </source>
</reference>
<evidence type="ECO:0000313" key="2">
    <source>
        <dbReference type="Proteomes" id="UP000269076"/>
    </source>
</evidence>
<sequence>MVFLLLNFRLQKYNNFYNIQIPGQQFLKDKKIKVFSLNLKLRYILTSMKSPELSLITNTNEVKR</sequence>
<dbReference type="AlphaFoldDB" id="A0A3G6N336"/>